<dbReference type="GO" id="GO:0005524">
    <property type="term" value="F:ATP binding"/>
    <property type="evidence" value="ECO:0007669"/>
    <property type="project" value="UniProtKB-KW"/>
</dbReference>
<feature type="region of interest" description="Disordered" evidence="17">
    <location>
        <begin position="966"/>
        <end position="992"/>
    </location>
</feature>
<keyword evidence="14" id="KW-0325">Glycoprotein</keyword>
<evidence type="ECO:0000256" key="4">
    <source>
        <dbReference type="ARBA" id="ARBA00022679"/>
    </source>
</evidence>
<feature type="domain" description="Gnk2-homologous" evidence="20">
    <location>
        <begin position="844"/>
        <end position="953"/>
    </location>
</feature>
<feature type="compositionally biased region" description="Polar residues" evidence="17">
    <location>
        <begin position="1342"/>
        <end position="1363"/>
    </location>
</feature>
<dbReference type="InterPro" id="IPR008271">
    <property type="entry name" value="Ser/Thr_kinase_AS"/>
</dbReference>
<feature type="compositionally biased region" description="Low complexity" evidence="17">
    <location>
        <begin position="647"/>
        <end position="657"/>
    </location>
</feature>
<keyword evidence="11" id="KW-1133">Transmembrane helix</keyword>
<dbReference type="GO" id="GO:0006950">
    <property type="term" value="P:response to stress"/>
    <property type="evidence" value="ECO:0007669"/>
    <property type="project" value="UniProtKB-ARBA"/>
</dbReference>
<dbReference type="Gene3D" id="3.30.200.20">
    <property type="entry name" value="Phosphorylase Kinase, domain 1"/>
    <property type="match status" value="2"/>
</dbReference>
<proteinExistence type="predicted"/>
<comment type="subcellular location">
    <subcellularLocation>
        <location evidence="1">Membrane</location>
        <topology evidence="1">Single-pass membrane protein</topology>
    </subcellularLocation>
</comment>
<keyword evidence="6 18" id="KW-0732">Signal</keyword>
<evidence type="ECO:0000256" key="18">
    <source>
        <dbReference type="SAM" id="SignalP"/>
    </source>
</evidence>
<evidence type="ECO:0000256" key="5">
    <source>
        <dbReference type="ARBA" id="ARBA00022692"/>
    </source>
</evidence>
<dbReference type="SMART" id="SM00220">
    <property type="entry name" value="S_TKc"/>
    <property type="match status" value="2"/>
</dbReference>
<evidence type="ECO:0000256" key="16">
    <source>
        <dbReference type="ARBA" id="ARBA00048679"/>
    </source>
</evidence>
<accession>A0A835ASR4</accession>
<dbReference type="GO" id="GO:0005886">
    <property type="term" value="C:plasma membrane"/>
    <property type="evidence" value="ECO:0007669"/>
    <property type="project" value="TreeGrafter"/>
</dbReference>
<feature type="domain" description="Protein kinase" evidence="19">
    <location>
        <begin position="1026"/>
        <end position="1298"/>
    </location>
</feature>
<evidence type="ECO:0000256" key="7">
    <source>
        <dbReference type="ARBA" id="ARBA00022737"/>
    </source>
</evidence>
<evidence type="ECO:0000256" key="6">
    <source>
        <dbReference type="ARBA" id="ARBA00022729"/>
    </source>
</evidence>
<dbReference type="InterPro" id="IPR000719">
    <property type="entry name" value="Prot_kinase_dom"/>
</dbReference>
<evidence type="ECO:0000256" key="17">
    <source>
        <dbReference type="SAM" id="MobiDB-lite"/>
    </source>
</evidence>
<sequence>MAAALLPGRLLFLLLLLLSSSSLFSSTAAEYAEYVCNGTTGNFTSGTAFAANLDRLVASLPGDAASSPTLFASASAGSAPGDTAYGLALCRGDITNTTACSSCLADAFARLRRVCGAERDATLYADLCTARYSGADFLSLAGGAGAGEDNSPVVNGMDTTNASTYPGWDATNATSRSFFLSLVGTLFGEMAMYGAYNSSRRLATAVMFINEQLPTVYGLAQCTPDLAPSQCWGCFQGVGDLNRKWYDGREGGRISGVRCSFRYEGYQFYQGTPNVRIGLHAGESSQDGGGANGKARLPMHQAHSRNSSKTEEALKLWRIEESSSEFTLYDFADLAAATGDFSDENRLGKGGFGPGKLPDGTEIAVKRLAAHSGQGLEEFKNEIQLIAKLQHTNLVRLVGCCVQDEEKMLVYEYMPNRSLDCFIFDQQRGPSLDWEKRRRIIEGIAQGLLYLHKHSRVRIIHRDLKASNILLDKELNPKISDFGIARIFGSNTTEANTNRVVGTYGYMSPEYASEGIFSIKSDVYSFGVLLLEIVSGKRNSGHHQYGDFINLLGYAWQLWREGRAFELIDPTLGECGGEVGAIMRCVKVALLCVQDAAADRPTMADVTAMLAAAGGASASSLPDPRRPPHFSLRLSRSGSDESEARTRSSTTRGSGSTNELTVTTIEDGRAEYPLPPEQQRGPAADPLFPTHTMAKRELDLVVPPCVLLLLSSTLLFSGAAAYSEYSCNGTTGNFTAGSAFATNLGLLVAALPANASSSPSLFATAAVGDAPDTAYGLALCRGDVTDAGACSSCLADSFSRLLRLCLGNRDATFYADLCTARYSGGDFLSNPGDNSPVIDALDVNASTYYGWDATNATSRTLFLSLVGTLLGEMSMYAAYNSSAARLFASAAMYVNPQLPTVYGFVQCTPDLTRAQCWECLQVIQDLNRRWYDGREGGRILGVRCSFRYEAYHFFAGMPEVRIGLKGDAPSSSAPGSNVTRKKQQLQAQSRNSSATEEALKLWRIEESSTEFTLYDFADLAAATADFSDDNLLGRGGFGPVYKGKLADGTEIAVKRLAAHSGQGLEEFKNEIQLIAKLQHTNLVRLVGCCVQEEEKLLVYEYMPNRSLNWFIFDRQRGPSLDWEKRRRIVEGIAQGLLYLHKHSRVRIIHRDLKASNILLDKELNPKISDFGMARIFGSNMTEANTNRVVGTYGYMAPEYASEGIFSVKSDVYSFGVLLLEIVSGKRNSGHHHHYGDFVNLLGYAWQLWKDGRVYELIDPALGECGDAAAIVRCVKVALLCVQDAAGDRPTMADVTVMLAAGGSPSSALPDPRRPPHFSLRVKGGAGSSDDEDGAGSGLRTHGGSTSCFSTNDLTISSSIREGR</sequence>
<keyword evidence="3" id="KW-0723">Serine/threonine-protein kinase</keyword>
<dbReference type="SUPFAM" id="SSF56112">
    <property type="entry name" value="Protein kinase-like (PK-like)"/>
    <property type="match status" value="2"/>
</dbReference>
<dbReference type="FunFam" id="3.30.200.20:FF:001120">
    <property type="entry name" value="Putative DUF26-domain receptor-like protein kinase family protein"/>
    <property type="match status" value="1"/>
</dbReference>
<feature type="domain" description="Gnk2-homologous" evidence="20">
    <location>
        <begin position="31"/>
        <end position="137"/>
    </location>
</feature>
<feature type="chain" id="PRO_5033011045" description="non-specific serine/threonine protein kinase" evidence="18">
    <location>
        <begin position="30"/>
        <end position="1363"/>
    </location>
</feature>
<evidence type="ECO:0000256" key="13">
    <source>
        <dbReference type="ARBA" id="ARBA00023157"/>
    </source>
</evidence>
<evidence type="ECO:0000259" key="19">
    <source>
        <dbReference type="PROSITE" id="PS50011"/>
    </source>
</evidence>
<evidence type="ECO:0000256" key="14">
    <source>
        <dbReference type="ARBA" id="ARBA00023180"/>
    </source>
</evidence>
<dbReference type="Gene3D" id="3.30.430.20">
    <property type="entry name" value="Gnk2 domain, C-X8-C-X2-C motif"/>
    <property type="match status" value="4"/>
</dbReference>
<feature type="compositionally biased region" description="Polar residues" evidence="17">
    <location>
        <begin position="969"/>
        <end position="992"/>
    </location>
</feature>
<feature type="region of interest" description="Disordered" evidence="17">
    <location>
        <begin position="616"/>
        <end position="662"/>
    </location>
</feature>
<dbReference type="Proteomes" id="UP000636709">
    <property type="component" value="Unassembled WGS sequence"/>
</dbReference>
<evidence type="ECO:0000313" key="21">
    <source>
        <dbReference type="EMBL" id="KAF8669141.1"/>
    </source>
</evidence>
<keyword evidence="8" id="KW-0547">Nucleotide-binding</keyword>
<dbReference type="Pfam" id="PF01657">
    <property type="entry name" value="Stress-antifung"/>
    <property type="match status" value="4"/>
</dbReference>
<dbReference type="OrthoDB" id="4062651at2759"/>
<feature type="domain" description="Gnk2-homologous" evidence="20">
    <location>
        <begin position="161"/>
        <end position="268"/>
    </location>
</feature>
<feature type="domain" description="Gnk2-homologous" evidence="20">
    <location>
        <begin position="722"/>
        <end position="827"/>
    </location>
</feature>
<dbReference type="InterPro" id="IPR038408">
    <property type="entry name" value="GNK2_sf"/>
</dbReference>
<organism evidence="21 22">
    <name type="scientific">Digitaria exilis</name>
    <dbReference type="NCBI Taxonomy" id="1010633"/>
    <lineage>
        <taxon>Eukaryota</taxon>
        <taxon>Viridiplantae</taxon>
        <taxon>Streptophyta</taxon>
        <taxon>Embryophyta</taxon>
        <taxon>Tracheophyta</taxon>
        <taxon>Spermatophyta</taxon>
        <taxon>Magnoliopsida</taxon>
        <taxon>Liliopsida</taxon>
        <taxon>Poales</taxon>
        <taxon>Poaceae</taxon>
        <taxon>PACMAD clade</taxon>
        <taxon>Panicoideae</taxon>
        <taxon>Panicodae</taxon>
        <taxon>Paniceae</taxon>
        <taxon>Anthephorinae</taxon>
        <taxon>Digitaria</taxon>
    </lineage>
</organism>
<keyword evidence="10" id="KW-0067">ATP-binding</keyword>
<evidence type="ECO:0000256" key="9">
    <source>
        <dbReference type="ARBA" id="ARBA00022777"/>
    </source>
</evidence>
<dbReference type="InterPro" id="IPR001245">
    <property type="entry name" value="Ser-Thr/Tyr_kinase_cat_dom"/>
</dbReference>
<comment type="caution">
    <text evidence="21">The sequence shown here is derived from an EMBL/GenBank/DDBJ whole genome shotgun (WGS) entry which is preliminary data.</text>
</comment>
<feature type="region of interest" description="Disordered" evidence="17">
    <location>
        <begin position="1303"/>
        <end position="1363"/>
    </location>
</feature>
<evidence type="ECO:0000256" key="10">
    <source>
        <dbReference type="ARBA" id="ARBA00022840"/>
    </source>
</evidence>
<dbReference type="PROSITE" id="PS51473">
    <property type="entry name" value="GNK2"/>
    <property type="match status" value="4"/>
</dbReference>
<dbReference type="PANTHER" id="PTHR27002:SF926">
    <property type="entry name" value="OS07G0535800 PROTEIN"/>
    <property type="match status" value="1"/>
</dbReference>
<evidence type="ECO:0000256" key="15">
    <source>
        <dbReference type="ARBA" id="ARBA00047899"/>
    </source>
</evidence>
<protein>
    <recommendedName>
        <fullName evidence="2">non-specific serine/threonine protein kinase</fullName>
        <ecNumber evidence="2">2.7.11.1</ecNumber>
    </recommendedName>
</protein>
<gene>
    <name evidence="21" type="ORF">HU200_051467</name>
</gene>
<dbReference type="EC" id="2.7.11.1" evidence="2"/>
<dbReference type="FunFam" id="1.10.510.10:FF:000129">
    <property type="entry name" value="cysteine-rich receptor-like protein kinase 10"/>
    <property type="match status" value="1"/>
</dbReference>
<dbReference type="PANTHER" id="PTHR27002">
    <property type="entry name" value="RECEPTOR-LIKE SERINE/THREONINE-PROTEIN KINASE SD1-8"/>
    <property type="match status" value="1"/>
</dbReference>
<dbReference type="Gene3D" id="1.10.510.10">
    <property type="entry name" value="Transferase(Phosphotransferase) domain 1"/>
    <property type="match status" value="2"/>
</dbReference>
<dbReference type="CDD" id="cd14066">
    <property type="entry name" value="STKc_IRAK"/>
    <property type="match status" value="2"/>
</dbReference>
<dbReference type="FunFam" id="3.30.430.20:FF:000010">
    <property type="entry name" value="Cysteine-rich receptor-like protein kinase 10"/>
    <property type="match status" value="1"/>
</dbReference>
<evidence type="ECO:0000256" key="3">
    <source>
        <dbReference type="ARBA" id="ARBA00022527"/>
    </source>
</evidence>
<feature type="domain" description="Protein kinase" evidence="19">
    <location>
        <begin position="341"/>
        <end position="610"/>
    </location>
</feature>
<dbReference type="EMBL" id="JACEFO010002272">
    <property type="protein sequence ID" value="KAF8669141.1"/>
    <property type="molecule type" value="Genomic_DNA"/>
</dbReference>
<evidence type="ECO:0000256" key="11">
    <source>
        <dbReference type="ARBA" id="ARBA00022989"/>
    </source>
</evidence>
<dbReference type="FunFam" id="3.30.200.20:FF:000195">
    <property type="entry name" value="G-type lectin S-receptor-like serine/threonine-protein kinase"/>
    <property type="match status" value="1"/>
</dbReference>
<dbReference type="InterPro" id="IPR011009">
    <property type="entry name" value="Kinase-like_dom_sf"/>
</dbReference>
<dbReference type="CDD" id="cd23509">
    <property type="entry name" value="Gnk2-like"/>
    <property type="match status" value="4"/>
</dbReference>
<evidence type="ECO:0000313" key="22">
    <source>
        <dbReference type="Proteomes" id="UP000636709"/>
    </source>
</evidence>
<evidence type="ECO:0000256" key="12">
    <source>
        <dbReference type="ARBA" id="ARBA00023136"/>
    </source>
</evidence>
<comment type="catalytic activity">
    <reaction evidence="15">
        <text>L-threonyl-[protein] + ATP = O-phospho-L-threonyl-[protein] + ADP + H(+)</text>
        <dbReference type="Rhea" id="RHEA:46608"/>
        <dbReference type="Rhea" id="RHEA-COMP:11060"/>
        <dbReference type="Rhea" id="RHEA-COMP:11605"/>
        <dbReference type="ChEBI" id="CHEBI:15378"/>
        <dbReference type="ChEBI" id="CHEBI:30013"/>
        <dbReference type="ChEBI" id="CHEBI:30616"/>
        <dbReference type="ChEBI" id="CHEBI:61977"/>
        <dbReference type="ChEBI" id="CHEBI:456216"/>
        <dbReference type="EC" id="2.7.11.1"/>
    </reaction>
</comment>
<name>A0A835ASR4_9POAL</name>
<keyword evidence="4" id="KW-0808">Transferase</keyword>
<comment type="catalytic activity">
    <reaction evidence="16">
        <text>L-seryl-[protein] + ATP = O-phospho-L-seryl-[protein] + ADP + H(+)</text>
        <dbReference type="Rhea" id="RHEA:17989"/>
        <dbReference type="Rhea" id="RHEA-COMP:9863"/>
        <dbReference type="Rhea" id="RHEA-COMP:11604"/>
        <dbReference type="ChEBI" id="CHEBI:15378"/>
        <dbReference type="ChEBI" id="CHEBI:29999"/>
        <dbReference type="ChEBI" id="CHEBI:30616"/>
        <dbReference type="ChEBI" id="CHEBI:83421"/>
        <dbReference type="ChEBI" id="CHEBI:456216"/>
        <dbReference type="EC" id="2.7.11.1"/>
    </reaction>
</comment>
<keyword evidence="9" id="KW-0418">Kinase</keyword>
<dbReference type="GO" id="GO:0004674">
    <property type="term" value="F:protein serine/threonine kinase activity"/>
    <property type="evidence" value="ECO:0007669"/>
    <property type="project" value="UniProtKB-KW"/>
</dbReference>
<dbReference type="PROSITE" id="PS50011">
    <property type="entry name" value="PROTEIN_KINASE_DOM"/>
    <property type="match status" value="2"/>
</dbReference>
<dbReference type="InterPro" id="IPR002902">
    <property type="entry name" value="GNK2"/>
</dbReference>
<dbReference type="FunFam" id="3.30.430.20:FF:000002">
    <property type="entry name" value="Cysteine-rich receptor-like protein kinase 10"/>
    <property type="match status" value="2"/>
</dbReference>
<reference evidence="21" key="1">
    <citation type="submission" date="2020-07" db="EMBL/GenBank/DDBJ databases">
        <title>Genome sequence and genetic diversity analysis of an under-domesticated orphan crop, white fonio (Digitaria exilis).</title>
        <authorList>
            <person name="Bennetzen J.L."/>
            <person name="Chen S."/>
            <person name="Ma X."/>
            <person name="Wang X."/>
            <person name="Yssel A.E.J."/>
            <person name="Chaluvadi S.R."/>
            <person name="Johnson M."/>
            <person name="Gangashetty P."/>
            <person name="Hamidou F."/>
            <person name="Sanogo M.D."/>
            <person name="Zwaenepoel A."/>
            <person name="Wallace J."/>
            <person name="Van De Peer Y."/>
            <person name="Van Deynze A."/>
        </authorList>
    </citation>
    <scope>NUCLEOTIDE SEQUENCE</scope>
    <source>
        <tissue evidence="21">Leaves</tissue>
    </source>
</reference>
<feature type="signal peptide" evidence="18">
    <location>
        <begin position="1"/>
        <end position="29"/>
    </location>
</feature>
<evidence type="ECO:0000256" key="2">
    <source>
        <dbReference type="ARBA" id="ARBA00012513"/>
    </source>
</evidence>
<evidence type="ECO:0000259" key="20">
    <source>
        <dbReference type="PROSITE" id="PS51473"/>
    </source>
</evidence>
<keyword evidence="7" id="KW-0677">Repeat</keyword>
<keyword evidence="5" id="KW-0812">Transmembrane</keyword>
<dbReference type="Pfam" id="PF07714">
    <property type="entry name" value="PK_Tyr_Ser-Thr"/>
    <property type="match status" value="2"/>
</dbReference>
<evidence type="ECO:0000256" key="1">
    <source>
        <dbReference type="ARBA" id="ARBA00004167"/>
    </source>
</evidence>
<evidence type="ECO:0000256" key="8">
    <source>
        <dbReference type="ARBA" id="ARBA00022741"/>
    </source>
</evidence>
<keyword evidence="13" id="KW-1015">Disulfide bond</keyword>
<dbReference type="PROSITE" id="PS00108">
    <property type="entry name" value="PROTEIN_KINASE_ST"/>
    <property type="match status" value="2"/>
</dbReference>
<dbReference type="FunFam" id="1.10.510.10:FF:000060">
    <property type="entry name" value="G-type lectin S-receptor-like serine/threonine-protein kinase"/>
    <property type="match status" value="1"/>
</dbReference>
<keyword evidence="22" id="KW-1185">Reference proteome</keyword>
<keyword evidence="12" id="KW-0472">Membrane</keyword>